<protein>
    <submittedName>
        <fullName evidence="2">Uncharacterized protein</fullName>
    </submittedName>
</protein>
<keyword evidence="1" id="KW-0472">Membrane</keyword>
<feature type="non-terminal residue" evidence="2">
    <location>
        <position position="1"/>
    </location>
</feature>
<gene>
    <name evidence="2" type="ORF">MHHB_P0505</name>
</gene>
<keyword evidence="1" id="KW-0812">Transmembrane</keyword>
<dbReference type="AlphaFoldDB" id="A0A401HPZ8"/>
<dbReference type="Proteomes" id="UP000290527">
    <property type="component" value="Unassembled WGS sequence"/>
</dbReference>
<evidence type="ECO:0000256" key="1">
    <source>
        <dbReference type="SAM" id="Phobius"/>
    </source>
</evidence>
<keyword evidence="3" id="KW-1185">Reference proteome</keyword>
<comment type="caution">
    <text evidence="2">The sequence shown here is derived from an EMBL/GenBank/DDBJ whole genome shotgun (WGS) entry which is preliminary data.</text>
</comment>
<accession>A0A401HPZ8</accession>
<organism evidence="2 3">
    <name type="scientific">Methanofervidicoccus abyssi</name>
    <dbReference type="NCBI Taxonomy" id="2082189"/>
    <lineage>
        <taxon>Archaea</taxon>
        <taxon>Methanobacteriati</taxon>
        <taxon>Methanobacteriota</taxon>
        <taxon>Methanomada group</taxon>
        <taxon>Methanococci</taxon>
        <taxon>Methanococcales</taxon>
        <taxon>Methanofervidicoccus</taxon>
    </lineage>
</organism>
<dbReference type="EMBL" id="BFAX01000002">
    <property type="protein sequence ID" value="GBF36275.1"/>
    <property type="molecule type" value="Genomic_DNA"/>
</dbReference>
<sequence>SKVLKYSTAAFVPHLSEPAKRTTVWPLIFVTSITPLCFPGYSLVTFTGKISKYFFTIGFATGPPIKIQSSSISRGLFVRTNVVFKSFADRLTSILEPTINFALCTISFIFIDLMSGATSG</sequence>
<name>A0A401HPZ8_9EURY</name>
<proteinExistence type="predicted"/>
<keyword evidence="1" id="KW-1133">Transmembrane helix</keyword>
<evidence type="ECO:0000313" key="2">
    <source>
        <dbReference type="EMBL" id="GBF36275.1"/>
    </source>
</evidence>
<reference evidence="2 3" key="1">
    <citation type="journal article" date="2019" name="Int. J. Syst. Evol. Microbiol.">
        <title>Methanofervidicoccus abyssi gen. nov., sp. nov., a hydrogenotrophic methanogen, isolated from a hydrothermal vent chimney in the Mid-Cayman Spreading Center, the Caribbean Sea.</title>
        <authorList>
            <person name="Sakai S."/>
            <person name="Takaki Y."/>
            <person name="Miyazaki M."/>
            <person name="Ogawara M."/>
            <person name="Yanagawa K."/>
            <person name="Miyazaki J."/>
            <person name="Takai K."/>
        </authorList>
    </citation>
    <scope>NUCLEOTIDE SEQUENCE [LARGE SCALE GENOMIC DNA]</scope>
    <source>
        <strain evidence="2 3">HHB</strain>
    </source>
</reference>
<feature type="transmembrane region" description="Helical" evidence="1">
    <location>
        <begin position="24"/>
        <end position="44"/>
    </location>
</feature>
<evidence type="ECO:0000313" key="3">
    <source>
        <dbReference type="Proteomes" id="UP000290527"/>
    </source>
</evidence>